<protein>
    <submittedName>
        <fullName evidence="1">Uncharacterized protein</fullName>
    </submittedName>
</protein>
<name>A0ABX0WW76_9PROT</name>
<evidence type="ECO:0000313" key="2">
    <source>
        <dbReference type="Proteomes" id="UP000556869"/>
    </source>
</evidence>
<comment type="caution">
    <text evidence="1">The sequence shown here is derived from an EMBL/GenBank/DDBJ whole genome shotgun (WGS) entry which is preliminary data.</text>
</comment>
<sequence>MSGATFVIAILCTRLLQLIGLQKVGLRNLDDNKQRLNIHHPDNTLSNNNSRLVC</sequence>
<accession>A0ABX0WW76</accession>
<gene>
    <name evidence="1" type="ORF">GGR96_000668</name>
</gene>
<organism evidence="1 2">
    <name type="scientific">Thalassospira tepidiphila</name>
    <dbReference type="NCBI Taxonomy" id="393657"/>
    <lineage>
        <taxon>Bacteria</taxon>
        <taxon>Pseudomonadati</taxon>
        <taxon>Pseudomonadota</taxon>
        <taxon>Alphaproteobacteria</taxon>
        <taxon>Rhodospirillales</taxon>
        <taxon>Thalassospiraceae</taxon>
        <taxon>Thalassospira</taxon>
    </lineage>
</organism>
<proteinExistence type="predicted"/>
<reference evidence="1 2" key="1">
    <citation type="submission" date="2020-03" db="EMBL/GenBank/DDBJ databases">
        <title>Genomic Encyclopedia of Type Strains, Phase IV (KMG-IV): sequencing the most valuable type-strain genomes for metagenomic binning, comparative biology and taxonomic classification.</title>
        <authorList>
            <person name="Goeker M."/>
        </authorList>
    </citation>
    <scope>NUCLEOTIDE SEQUENCE [LARGE SCALE GENOMIC DNA]</scope>
    <source>
        <strain evidence="1 2">DSM 18888</strain>
    </source>
</reference>
<dbReference type="EMBL" id="JAATJD010000001">
    <property type="protein sequence ID" value="NJB73596.1"/>
    <property type="molecule type" value="Genomic_DNA"/>
</dbReference>
<dbReference type="Proteomes" id="UP000556869">
    <property type="component" value="Unassembled WGS sequence"/>
</dbReference>
<keyword evidence="2" id="KW-1185">Reference proteome</keyword>
<evidence type="ECO:0000313" key="1">
    <source>
        <dbReference type="EMBL" id="NJB73596.1"/>
    </source>
</evidence>